<protein>
    <submittedName>
        <fullName evidence="2">Uncharacterized protein</fullName>
    </submittedName>
</protein>
<dbReference type="eggNOG" id="arCOG05790">
    <property type="taxonomic scope" value="Archaea"/>
</dbReference>
<dbReference type="KEGG" id="pya:PYCH_10640"/>
<sequence>MKVRDSVDVVMELDEKSIYSHIAHESAEDIIRIISAIDAERARLRGEEIYHRDDWDELIRERIRKGKRHTAFDFYNPTLLDLWEEKVKDAKRFKNLKMVGLAAISILLTGTFMASLLTGEPWVIIGLGAAPLIPLLFDVSREGADLRYYELAQFFIYELSALLDKFGLPAEKYRFKVYSQDYRGIKVEKRREGIFAKIVRDKG</sequence>
<name>F8AER3_PYRYC</name>
<evidence type="ECO:0000313" key="3">
    <source>
        <dbReference type="Proteomes" id="UP000008386"/>
    </source>
</evidence>
<accession>F8AER3</accession>
<keyword evidence="1" id="KW-0812">Transmembrane</keyword>
<evidence type="ECO:0000313" key="2">
    <source>
        <dbReference type="EMBL" id="AEH24745.1"/>
    </source>
</evidence>
<proteinExistence type="predicted"/>
<dbReference type="Proteomes" id="UP000008386">
    <property type="component" value="Chromosome"/>
</dbReference>
<feature type="transmembrane region" description="Helical" evidence="1">
    <location>
        <begin position="122"/>
        <end position="139"/>
    </location>
</feature>
<dbReference type="STRING" id="529709.PYCH_10640"/>
<dbReference type="GeneID" id="10837638"/>
<gene>
    <name evidence="2" type="ordered locus">PYCH_10640</name>
</gene>
<reference evidence="2 3" key="1">
    <citation type="journal article" date="2011" name="J. Bacteriol.">
        <title>Complete genome sequence of the obligate piezophilic hyperthermophilic archaeon Pyrococcus yayanosii CH1.</title>
        <authorList>
            <person name="Jun X."/>
            <person name="Lupeng L."/>
            <person name="Minjuan X."/>
            <person name="Oger P."/>
            <person name="Fengping W."/>
            <person name="Jebbar M."/>
            <person name="Xiang X."/>
        </authorList>
    </citation>
    <scope>NUCLEOTIDE SEQUENCE [LARGE SCALE GENOMIC DNA]</scope>
    <source>
        <strain evidence="3">CH1 / JCM 16557</strain>
    </source>
</reference>
<dbReference type="RefSeq" id="WP_013905801.1">
    <property type="nucleotide sequence ID" value="NC_015680.1"/>
</dbReference>
<keyword evidence="3" id="KW-1185">Reference proteome</keyword>
<evidence type="ECO:0000256" key="1">
    <source>
        <dbReference type="SAM" id="Phobius"/>
    </source>
</evidence>
<feature type="transmembrane region" description="Helical" evidence="1">
    <location>
        <begin position="98"/>
        <end position="116"/>
    </location>
</feature>
<dbReference type="AlphaFoldDB" id="F8AER3"/>
<keyword evidence="1" id="KW-1133">Transmembrane helix</keyword>
<keyword evidence="1" id="KW-0472">Membrane</keyword>
<dbReference type="EMBL" id="CP002779">
    <property type="protein sequence ID" value="AEH24745.1"/>
    <property type="molecule type" value="Genomic_DNA"/>
</dbReference>
<organism evidence="2 3">
    <name type="scientific">Pyrococcus yayanosii (strain CH1 / JCM 16557)</name>
    <dbReference type="NCBI Taxonomy" id="529709"/>
    <lineage>
        <taxon>Archaea</taxon>
        <taxon>Methanobacteriati</taxon>
        <taxon>Methanobacteriota</taxon>
        <taxon>Thermococci</taxon>
        <taxon>Thermococcales</taxon>
        <taxon>Thermococcaceae</taxon>
        <taxon>Pyrococcus</taxon>
    </lineage>
</organism>
<dbReference type="HOGENOM" id="CLU_1313180_0_0_2"/>
<dbReference type="OrthoDB" id="86127at2157"/>